<comment type="catalytic activity">
    <reaction evidence="7">
        <text>DNA(n) + a 2'-deoxyribonucleoside 5'-triphosphate = DNA(n+1) + diphosphate</text>
        <dbReference type="Rhea" id="RHEA:22508"/>
        <dbReference type="Rhea" id="RHEA-COMP:17339"/>
        <dbReference type="Rhea" id="RHEA-COMP:17340"/>
        <dbReference type="ChEBI" id="CHEBI:33019"/>
        <dbReference type="ChEBI" id="CHEBI:61560"/>
        <dbReference type="ChEBI" id="CHEBI:173112"/>
        <dbReference type="EC" id="2.7.7.7"/>
    </reaction>
</comment>
<dbReference type="InterPro" id="IPR004622">
    <property type="entry name" value="DNA_pol_HolB"/>
</dbReference>
<organism evidence="9 10">
    <name type="scientific">Anaeromicropila populeti</name>
    <dbReference type="NCBI Taxonomy" id="37658"/>
    <lineage>
        <taxon>Bacteria</taxon>
        <taxon>Bacillati</taxon>
        <taxon>Bacillota</taxon>
        <taxon>Clostridia</taxon>
        <taxon>Lachnospirales</taxon>
        <taxon>Lachnospiraceae</taxon>
        <taxon>Anaeromicropila</taxon>
    </lineage>
</organism>
<evidence type="ECO:0000256" key="4">
    <source>
        <dbReference type="ARBA" id="ARBA00022695"/>
    </source>
</evidence>
<dbReference type="GO" id="GO:0008408">
    <property type="term" value="F:3'-5' exonuclease activity"/>
    <property type="evidence" value="ECO:0007669"/>
    <property type="project" value="InterPro"/>
</dbReference>
<keyword evidence="6" id="KW-0239">DNA-directed DNA polymerase</keyword>
<sequence length="336" mass="38085">MLGMKVFDNIIGHDKIIENMMKSVELGKISHAYILEGEPGSGKSMLAGLFAKALQCENENQEDKPCGRCKSCLQAVSNNHPDIIKVIHEKASIGVDDIRIQVNSDIGVKPYSSPYKIYIIDDADKMTEQAQNALLKTIEEPPGYGVLLLLASNASKLLPTILSRCVILKLKPVSVSDIKKYLMEKHQVPDYMAEISAKFSQGNVGKAIRYASSEEFIEGKNEVLHLLKYVDEMKTYELLEGIKRLTERKLEIYDYIDLMILWYRDVLLFKVTNNPNLLLYREEFAFIKKDAQKSSYEGIEEVIKAMEKAKERLRSNVNFEIAIELMLLVIKENGNG</sequence>
<dbReference type="GO" id="GO:0006261">
    <property type="term" value="P:DNA-templated DNA replication"/>
    <property type="evidence" value="ECO:0007669"/>
    <property type="project" value="TreeGrafter"/>
</dbReference>
<keyword evidence="5" id="KW-0235">DNA replication</keyword>
<dbReference type="GO" id="GO:0003887">
    <property type="term" value="F:DNA-directed DNA polymerase activity"/>
    <property type="evidence" value="ECO:0007669"/>
    <property type="project" value="UniProtKB-KW"/>
</dbReference>
<keyword evidence="3" id="KW-0808">Transferase</keyword>
<evidence type="ECO:0000313" key="10">
    <source>
        <dbReference type="Proteomes" id="UP000199659"/>
    </source>
</evidence>
<dbReference type="EC" id="2.7.7.7" evidence="1"/>
<dbReference type="PANTHER" id="PTHR11669:SF8">
    <property type="entry name" value="DNA POLYMERASE III SUBUNIT DELTA"/>
    <property type="match status" value="1"/>
</dbReference>
<evidence type="ECO:0000256" key="5">
    <source>
        <dbReference type="ARBA" id="ARBA00022705"/>
    </source>
</evidence>
<dbReference type="GO" id="GO:0003677">
    <property type="term" value="F:DNA binding"/>
    <property type="evidence" value="ECO:0007669"/>
    <property type="project" value="InterPro"/>
</dbReference>
<evidence type="ECO:0000256" key="1">
    <source>
        <dbReference type="ARBA" id="ARBA00012417"/>
    </source>
</evidence>
<dbReference type="InterPro" id="IPR008921">
    <property type="entry name" value="DNA_pol3_clamp-load_cplx_C"/>
</dbReference>
<proteinExistence type="predicted"/>
<dbReference type="Pfam" id="PF13177">
    <property type="entry name" value="DNA_pol3_delta2"/>
    <property type="match status" value="1"/>
</dbReference>
<evidence type="ECO:0000313" key="9">
    <source>
        <dbReference type="EMBL" id="SFS04483.1"/>
    </source>
</evidence>
<accession>A0A1I6LM39</accession>
<dbReference type="STRING" id="37658.SAMN05661086_03390"/>
<evidence type="ECO:0000256" key="2">
    <source>
        <dbReference type="ARBA" id="ARBA00014363"/>
    </source>
</evidence>
<reference evidence="9 10" key="1">
    <citation type="submission" date="2016-10" db="EMBL/GenBank/DDBJ databases">
        <authorList>
            <person name="de Groot N.N."/>
        </authorList>
    </citation>
    <scope>NUCLEOTIDE SEQUENCE [LARGE SCALE GENOMIC DNA]</scope>
    <source>
        <strain evidence="9 10">743A</strain>
    </source>
</reference>
<dbReference type="CDD" id="cd00009">
    <property type="entry name" value="AAA"/>
    <property type="match status" value="1"/>
</dbReference>
<dbReference type="SUPFAM" id="SSF48019">
    <property type="entry name" value="post-AAA+ oligomerization domain-like"/>
    <property type="match status" value="1"/>
</dbReference>
<dbReference type="Pfam" id="PF09115">
    <property type="entry name" value="DNApol3-delta_C"/>
    <property type="match status" value="1"/>
</dbReference>
<gene>
    <name evidence="9" type="ORF">SAMN05661086_03390</name>
</gene>
<evidence type="ECO:0000256" key="7">
    <source>
        <dbReference type="ARBA" id="ARBA00049244"/>
    </source>
</evidence>
<feature type="domain" description="AAA+ ATPase" evidence="8">
    <location>
        <begin position="29"/>
        <end position="173"/>
    </location>
</feature>
<dbReference type="GO" id="GO:0009360">
    <property type="term" value="C:DNA polymerase III complex"/>
    <property type="evidence" value="ECO:0007669"/>
    <property type="project" value="InterPro"/>
</dbReference>
<keyword evidence="4" id="KW-0548">Nucleotidyltransferase</keyword>
<dbReference type="NCBIfam" id="TIGR00678">
    <property type="entry name" value="holB"/>
    <property type="match status" value="1"/>
</dbReference>
<dbReference type="SMART" id="SM00382">
    <property type="entry name" value="AAA"/>
    <property type="match status" value="1"/>
</dbReference>
<evidence type="ECO:0000259" key="8">
    <source>
        <dbReference type="SMART" id="SM00382"/>
    </source>
</evidence>
<dbReference type="AlphaFoldDB" id="A0A1I6LM39"/>
<dbReference type="InterPro" id="IPR050238">
    <property type="entry name" value="DNA_Rep/Repair_Clamp_Loader"/>
</dbReference>
<dbReference type="Gene3D" id="3.40.50.300">
    <property type="entry name" value="P-loop containing nucleotide triphosphate hydrolases"/>
    <property type="match status" value="1"/>
</dbReference>
<dbReference type="InterPro" id="IPR003593">
    <property type="entry name" value="AAA+_ATPase"/>
</dbReference>
<evidence type="ECO:0000256" key="6">
    <source>
        <dbReference type="ARBA" id="ARBA00022932"/>
    </source>
</evidence>
<dbReference type="InterPro" id="IPR027417">
    <property type="entry name" value="P-loop_NTPase"/>
</dbReference>
<dbReference type="SUPFAM" id="SSF52540">
    <property type="entry name" value="P-loop containing nucleoside triphosphate hydrolases"/>
    <property type="match status" value="1"/>
</dbReference>
<dbReference type="Proteomes" id="UP000199659">
    <property type="component" value="Unassembled WGS sequence"/>
</dbReference>
<dbReference type="PANTHER" id="PTHR11669">
    <property type="entry name" value="REPLICATION FACTOR C / DNA POLYMERASE III GAMMA-TAU SUBUNIT"/>
    <property type="match status" value="1"/>
</dbReference>
<name>A0A1I6LM39_9FIRM</name>
<dbReference type="EMBL" id="FOYZ01000018">
    <property type="protein sequence ID" value="SFS04483.1"/>
    <property type="molecule type" value="Genomic_DNA"/>
</dbReference>
<keyword evidence="10" id="KW-1185">Reference proteome</keyword>
<evidence type="ECO:0000256" key="3">
    <source>
        <dbReference type="ARBA" id="ARBA00022679"/>
    </source>
</evidence>
<dbReference type="InterPro" id="IPR015199">
    <property type="entry name" value="DNA_pol_III_delta_C"/>
</dbReference>
<protein>
    <recommendedName>
        <fullName evidence="2">DNA polymerase III subunit delta'</fullName>
        <ecNumber evidence="1">2.7.7.7</ecNumber>
    </recommendedName>
</protein>